<reference evidence="1 2" key="1">
    <citation type="journal article" date="2018" name="Sci. Rep.">
        <title>Comparative genomics provides insights into the lifestyle and reveals functional heterogeneity of dark septate endophytic fungi.</title>
        <authorList>
            <person name="Knapp D.G."/>
            <person name="Nemeth J.B."/>
            <person name="Barry K."/>
            <person name="Hainaut M."/>
            <person name="Henrissat B."/>
            <person name="Johnson J."/>
            <person name="Kuo A."/>
            <person name="Lim J.H.P."/>
            <person name="Lipzen A."/>
            <person name="Nolan M."/>
            <person name="Ohm R.A."/>
            <person name="Tamas L."/>
            <person name="Grigoriev I.V."/>
            <person name="Spatafora J.W."/>
            <person name="Nagy L.G."/>
            <person name="Kovacs G.M."/>
        </authorList>
    </citation>
    <scope>NUCLEOTIDE SEQUENCE [LARGE SCALE GENOMIC DNA]</scope>
    <source>
        <strain evidence="1 2">DSE2036</strain>
    </source>
</reference>
<dbReference type="EMBL" id="KZ805316">
    <property type="protein sequence ID" value="PVI05085.1"/>
    <property type="molecule type" value="Genomic_DNA"/>
</dbReference>
<dbReference type="AlphaFoldDB" id="A0A2V1E749"/>
<proteinExistence type="predicted"/>
<name>A0A2V1E749_9PLEO</name>
<keyword evidence="2" id="KW-1185">Reference proteome</keyword>
<gene>
    <name evidence="1" type="ORF">DM02DRAFT_126758</name>
</gene>
<sequence>MICRNVPCYNLRGGHLRVSFPTFSITFLCSFGIHFIQPLTTVRVGCQSLQHQMLNYALPGHMLPTEPTFRTRDPFWESKAHAQPFALLHPCMQTPRAFIETTAQCQTRVTTGYSKACASWFIAAD</sequence>
<organism evidence="1 2">
    <name type="scientific">Periconia macrospinosa</name>
    <dbReference type="NCBI Taxonomy" id="97972"/>
    <lineage>
        <taxon>Eukaryota</taxon>
        <taxon>Fungi</taxon>
        <taxon>Dikarya</taxon>
        <taxon>Ascomycota</taxon>
        <taxon>Pezizomycotina</taxon>
        <taxon>Dothideomycetes</taxon>
        <taxon>Pleosporomycetidae</taxon>
        <taxon>Pleosporales</taxon>
        <taxon>Massarineae</taxon>
        <taxon>Periconiaceae</taxon>
        <taxon>Periconia</taxon>
    </lineage>
</organism>
<evidence type="ECO:0000313" key="2">
    <source>
        <dbReference type="Proteomes" id="UP000244855"/>
    </source>
</evidence>
<evidence type="ECO:0000313" key="1">
    <source>
        <dbReference type="EMBL" id="PVI05085.1"/>
    </source>
</evidence>
<protein>
    <submittedName>
        <fullName evidence="1">Uncharacterized protein</fullName>
    </submittedName>
</protein>
<dbReference type="Proteomes" id="UP000244855">
    <property type="component" value="Unassembled WGS sequence"/>
</dbReference>
<accession>A0A2V1E749</accession>